<evidence type="ECO:0000313" key="2">
    <source>
        <dbReference type="Proteomes" id="UP000192527"/>
    </source>
</evidence>
<accession>A0A1W5ZRZ8</accession>
<dbReference type="OrthoDB" id="2970679at2"/>
<sequence length="103" mass="12090">MYIEKVEKELYHIKQQGQQIGSFRLVDLGEGKRKLESLKMNENISAAHILGVFELIQLYAKEEGFTEIHVTSHSELLNNILHYQNFIQKDVEKNLWIFTVTNK</sequence>
<dbReference type="KEGG" id="hmn:HM131_04090"/>
<name>A0A1W5ZRZ8_9BACI</name>
<evidence type="ECO:0000313" key="1">
    <source>
        <dbReference type="EMBL" id="ARI76064.1"/>
    </source>
</evidence>
<organism evidence="1 2">
    <name type="scientific">Halobacillus mangrovi</name>
    <dbReference type="NCBI Taxonomy" id="402384"/>
    <lineage>
        <taxon>Bacteria</taxon>
        <taxon>Bacillati</taxon>
        <taxon>Bacillota</taxon>
        <taxon>Bacilli</taxon>
        <taxon>Bacillales</taxon>
        <taxon>Bacillaceae</taxon>
        <taxon>Halobacillus</taxon>
    </lineage>
</organism>
<proteinExistence type="predicted"/>
<dbReference type="AlphaFoldDB" id="A0A1W5ZRZ8"/>
<gene>
    <name evidence="1" type="ORF">HM131_04090</name>
</gene>
<dbReference type="Proteomes" id="UP000192527">
    <property type="component" value="Chromosome"/>
</dbReference>
<keyword evidence="2" id="KW-1185">Reference proteome</keyword>
<dbReference type="RefSeq" id="WP_085028227.1">
    <property type="nucleotide sequence ID" value="NZ_CP020772.1"/>
</dbReference>
<evidence type="ECO:0008006" key="3">
    <source>
        <dbReference type="Google" id="ProtNLM"/>
    </source>
</evidence>
<reference evidence="1 2" key="1">
    <citation type="submission" date="2017-04" db="EMBL/GenBank/DDBJ databases">
        <title>The whole genome sequencing and assembly of Halobacillus mangrovi strain.</title>
        <authorList>
            <person name="Lee S.-J."/>
            <person name="Park M.-K."/>
            <person name="Kim J.-Y."/>
            <person name="Lee Y.-J."/>
            <person name="Yi H."/>
            <person name="Bahn Y.-S."/>
            <person name="Kim J.F."/>
            <person name="Lee D.-W."/>
        </authorList>
    </citation>
    <scope>NUCLEOTIDE SEQUENCE [LARGE SCALE GENOMIC DNA]</scope>
    <source>
        <strain evidence="1 2">KTB 131</strain>
    </source>
</reference>
<dbReference type="EMBL" id="CP020772">
    <property type="protein sequence ID" value="ARI76064.1"/>
    <property type="molecule type" value="Genomic_DNA"/>
</dbReference>
<dbReference type="STRING" id="402384.HM131_04090"/>
<protein>
    <recommendedName>
        <fullName evidence="3">N-acetyltransferase domain-containing protein</fullName>
    </recommendedName>
</protein>